<evidence type="ECO:0000256" key="1">
    <source>
        <dbReference type="ARBA" id="ARBA00004651"/>
    </source>
</evidence>
<dbReference type="STRING" id="314283.MED297_09636"/>
<dbReference type="EMBL" id="AAOE01000041">
    <property type="protein sequence ID" value="EAR07492.1"/>
    <property type="molecule type" value="Genomic_DNA"/>
</dbReference>
<evidence type="ECO:0000256" key="8">
    <source>
        <dbReference type="RuleBase" id="RU363041"/>
    </source>
</evidence>
<accession>A4BK63</accession>
<evidence type="ECO:0000256" key="6">
    <source>
        <dbReference type="ARBA" id="ARBA00022989"/>
    </source>
</evidence>
<keyword evidence="4 8" id="KW-1003">Cell membrane</keyword>
<feature type="transmembrane region" description="Helical" evidence="8">
    <location>
        <begin position="6"/>
        <end position="29"/>
    </location>
</feature>
<comment type="subcellular location">
    <subcellularLocation>
        <location evidence="1 8">Cell membrane</location>
        <topology evidence="1 8">Multi-pass membrane protein</topology>
    </subcellularLocation>
</comment>
<evidence type="ECO:0000313" key="9">
    <source>
        <dbReference type="EMBL" id="EAR07492.1"/>
    </source>
</evidence>
<evidence type="ECO:0000256" key="4">
    <source>
        <dbReference type="ARBA" id="ARBA00022475"/>
    </source>
</evidence>
<proteinExistence type="inferred from homology"/>
<dbReference type="HOGENOM" id="CLU_045498_2_3_6"/>
<feature type="transmembrane region" description="Helical" evidence="8">
    <location>
        <begin position="233"/>
        <end position="250"/>
    </location>
</feature>
<evidence type="ECO:0000313" key="10">
    <source>
        <dbReference type="Proteomes" id="UP000005953"/>
    </source>
</evidence>
<feature type="transmembrane region" description="Helical" evidence="8">
    <location>
        <begin position="206"/>
        <end position="227"/>
    </location>
</feature>
<feature type="transmembrane region" description="Helical" evidence="8">
    <location>
        <begin position="143"/>
        <end position="168"/>
    </location>
</feature>
<feature type="transmembrane region" description="Helical" evidence="8">
    <location>
        <begin position="180"/>
        <end position="199"/>
    </location>
</feature>
<dbReference type="Proteomes" id="UP000005953">
    <property type="component" value="Unassembled WGS sequence"/>
</dbReference>
<gene>
    <name evidence="9" type="ORF">MED297_09636</name>
</gene>
<evidence type="ECO:0000256" key="3">
    <source>
        <dbReference type="ARBA" id="ARBA00022448"/>
    </source>
</evidence>
<reference evidence="9 10" key="1">
    <citation type="submission" date="2006-02" db="EMBL/GenBank/DDBJ databases">
        <authorList>
            <person name="Pinhassi J."/>
            <person name="Pedros-Alio C."/>
            <person name="Ferriera S."/>
            <person name="Johnson J."/>
            <person name="Kravitz S."/>
            <person name="Halpern A."/>
            <person name="Remington K."/>
            <person name="Beeson K."/>
            <person name="Tran B."/>
            <person name="Rogers Y.-H."/>
            <person name="Friedman R."/>
            <person name="Venter J.C."/>
        </authorList>
    </citation>
    <scope>NUCLEOTIDE SEQUENCE [LARGE SCALE GENOMIC DNA]</scope>
    <source>
        <strain evidence="9 10">MED297</strain>
    </source>
</reference>
<dbReference type="PANTHER" id="PTHR30269">
    <property type="entry name" value="TRANSMEMBRANE PROTEIN YFCA"/>
    <property type="match status" value="1"/>
</dbReference>
<keyword evidence="7 8" id="KW-0472">Membrane</keyword>
<keyword evidence="3" id="KW-0813">Transport</keyword>
<keyword evidence="5 8" id="KW-0812">Transmembrane</keyword>
<dbReference type="OrthoDB" id="9807082at2"/>
<dbReference type="AlphaFoldDB" id="A4BK63"/>
<comment type="similarity">
    <text evidence="2 8">Belongs to the 4-toluene sulfonate uptake permease (TSUP) (TC 2.A.102) family.</text>
</comment>
<dbReference type="GO" id="GO:0005886">
    <property type="term" value="C:plasma membrane"/>
    <property type="evidence" value="ECO:0007669"/>
    <property type="project" value="UniProtKB-SubCell"/>
</dbReference>
<organism evidence="9 10">
    <name type="scientific">Reinekea blandensis MED297</name>
    <dbReference type="NCBI Taxonomy" id="314283"/>
    <lineage>
        <taxon>Bacteria</taxon>
        <taxon>Pseudomonadati</taxon>
        <taxon>Pseudomonadota</taxon>
        <taxon>Gammaproteobacteria</taxon>
        <taxon>Oceanospirillales</taxon>
        <taxon>Saccharospirillaceae</taxon>
        <taxon>Reinekea</taxon>
    </lineage>
</organism>
<sequence length="251" mass="26334">MELTVWFVVLLATTGFIAGIINTLAGGGSNLTLPALMMMGLPADVANATNRVGVFMQSLVGLKGFHGHGELPLQDARGILIPTLVGGLVGAAIASWMPTTLLKPILLITMISMSVVILLKPATVIPQAGEQPYRVQERRRAAAMLFLAGVYGGFVQAGVGFVLIAAIAGGLRYDLVKTNALKILCTMAFTAVALGLFIVRGQVSWVPGLILAMATMAGAQVGVRLALNVSQRFMKWFLLLMTVAASIGAML</sequence>
<evidence type="ECO:0000256" key="2">
    <source>
        <dbReference type="ARBA" id="ARBA00009142"/>
    </source>
</evidence>
<dbReference type="PANTHER" id="PTHR30269:SF0">
    <property type="entry name" value="MEMBRANE TRANSPORTER PROTEIN YFCA-RELATED"/>
    <property type="match status" value="1"/>
</dbReference>
<keyword evidence="10" id="KW-1185">Reference proteome</keyword>
<dbReference type="InterPro" id="IPR002781">
    <property type="entry name" value="TM_pro_TauE-like"/>
</dbReference>
<name>A4BK63_9GAMM</name>
<dbReference type="RefSeq" id="WP_008046246.1">
    <property type="nucleotide sequence ID" value="NZ_CH724152.1"/>
</dbReference>
<keyword evidence="6 8" id="KW-1133">Transmembrane helix</keyword>
<comment type="caution">
    <text evidence="9">The sequence shown here is derived from an EMBL/GenBank/DDBJ whole genome shotgun (WGS) entry which is preliminary data.</text>
</comment>
<feature type="transmembrane region" description="Helical" evidence="8">
    <location>
        <begin position="104"/>
        <end position="122"/>
    </location>
</feature>
<feature type="transmembrane region" description="Helical" evidence="8">
    <location>
        <begin position="79"/>
        <end position="98"/>
    </location>
</feature>
<dbReference type="Pfam" id="PF01925">
    <property type="entry name" value="TauE"/>
    <property type="match status" value="1"/>
</dbReference>
<evidence type="ECO:0000256" key="5">
    <source>
        <dbReference type="ARBA" id="ARBA00022692"/>
    </source>
</evidence>
<dbReference type="InterPro" id="IPR052017">
    <property type="entry name" value="TSUP"/>
</dbReference>
<protein>
    <recommendedName>
        <fullName evidence="8">Probable membrane transporter protein</fullName>
    </recommendedName>
</protein>
<evidence type="ECO:0000256" key="7">
    <source>
        <dbReference type="ARBA" id="ARBA00023136"/>
    </source>
</evidence>